<keyword evidence="2" id="KW-1185">Reference proteome</keyword>
<evidence type="ECO:0000313" key="1">
    <source>
        <dbReference type="EMBL" id="MDQ0157570.1"/>
    </source>
</evidence>
<gene>
    <name evidence="1" type="ORF">J2S07_003915</name>
</gene>
<sequence>MATEQALILFLWGARGPVGDRTSSYSLPSGDKNAYWLPNTP</sequence>
<organism evidence="1 2">
    <name type="scientific">Anoxybacillus andreesenii</name>
    <dbReference type="NCBI Taxonomy" id="1325932"/>
    <lineage>
        <taxon>Bacteria</taxon>
        <taxon>Bacillati</taxon>
        <taxon>Bacillota</taxon>
        <taxon>Bacilli</taxon>
        <taxon>Bacillales</taxon>
        <taxon>Anoxybacillaceae</taxon>
        <taxon>Anoxybacillus</taxon>
    </lineage>
</organism>
<evidence type="ECO:0000313" key="2">
    <source>
        <dbReference type="Proteomes" id="UP001231362"/>
    </source>
</evidence>
<name>A0ABT9V9C5_9BACL</name>
<dbReference type="RefSeq" id="WP_307152023.1">
    <property type="nucleotide sequence ID" value="NZ_JAUSTU010000031.1"/>
</dbReference>
<dbReference type="EMBL" id="JAUSTU010000031">
    <property type="protein sequence ID" value="MDQ0157570.1"/>
    <property type="molecule type" value="Genomic_DNA"/>
</dbReference>
<accession>A0ABT9V9C5</accession>
<protein>
    <submittedName>
        <fullName evidence="1">Uncharacterized protein</fullName>
    </submittedName>
</protein>
<proteinExistence type="predicted"/>
<dbReference type="Proteomes" id="UP001231362">
    <property type="component" value="Unassembled WGS sequence"/>
</dbReference>
<comment type="caution">
    <text evidence="1">The sequence shown here is derived from an EMBL/GenBank/DDBJ whole genome shotgun (WGS) entry which is preliminary data.</text>
</comment>
<reference evidence="1 2" key="1">
    <citation type="submission" date="2023-07" db="EMBL/GenBank/DDBJ databases">
        <title>Genomic Encyclopedia of Type Strains, Phase IV (KMG-IV): sequencing the most valuable type-strain genomes for metagenomic binning, comparative biology and taxonomic classification.</title>
        <authorList>
            <person name="Goeker M."/>
        </authorList>
    </citation>
    <scope>NUCLEOTIDE SEQUENCE [LARGE SCALE GENOMIC DNA]</scope>
    <source>
        <strain evidence="1 2">DSM 23948</strain>
    </source>
</reference>